<protein>
    <submittedName>
        <fullName evidence="1">Uncharacterized protein</fullName>
    </submittedName>
</protein>
<keyword evidence="2" id="KW-1185">Reference proteome</keyword>
<evidence type="ECO:0000313" key="2">
    <source>
        <dbReference type="Proteomes" id="UP000030645"/>
    </source>
</evidence>
<sequence>MLLKPKIVWYDRNCEVRGENSSPAEVVVDRATNWLSEYSVGQRATSLIDSESLPGKKGWCRPERGMLKMLWRDQLRSV</sequence>
<dbReference type="AlphaFoldDB" id="W9RLU5"/>
<reference evidence="2" key="1">
    <citation type="submission" date="2013-01" db="EMBL/GenBank/DDBJ databases">
        <title>Draft Genome Sequence of a Mulberry Tree, Morus notabilis C.K. Schneid.</title>
        <authorList>
            <person name="He N."/>
            <person name="Zhao S."/>
        </authorList>
    </citation>
    <scope>NUCLEOTIDE SEQUENCE</scope>
</reference>
<gene>
    <name evidence="1" type="ORF">L484_024127</name>
</gene>
<accession>W9RLU5</accession>
<name>W9RLU5_9ROSA</name>
<dbReference type="EMBL" id="KE345262">
    <property type="protein sequence ID" value="EXB97266.1"/>
    <property type="molecule type" value="Genomic_DNA"/>
</dbReference>
<proteinExistence type="predicted"/>
<evidence type="ECO:0000313" key="1">
    <source>
        <dbReference type="EMBL" id="EXB97266.1"/>
    </source>
</evidence>
<dbReference type="Proteomes" id="UP000030645">
    <property type="component" value="Unassembled WGS sequence"/>
</dbReference>
<organism evidence="1 2">
    <name type="scientific">Morus notabilis</name>
    <dbReference type="NCBI Taxonomy" id="981085"/>
    <lineage>
        <taxon>Eukaryota</taxon>
        <taxon>Viridiplantae</taxon>
        <taxon>Streptophyta</taxon>
        <taxon>Embryophyta</taxon>
        <taxon>Tracheophyta</taxon>
        <taxon>Spermatophyta</taxon>
        <taxon>Magnoliopsida</taxon>
        <taxon>eudicotyledons</taxon>
        <taxon>Gunneridae</taxon>
        <taxon>Pentapetalae</taxon>
        <taxon>rosids</taxon>
        <taxon>fabids</taxon>
        <taxon>Rosales</taxon>
        <taxon>Moraceae</taxon>
        <taxon>Moreae</taxon>
        <taxon>Morus</taxon>
    </lineage>
</organism>